<proteinExistence type="predicted"/>
<dbReference type="KEGG" id="fcy:FRACYDRAFT_243902"/>
<name>A0A1E7F3D9_9STRA</name>
<sequence length="121" mass="13693">MALIKVESMHQYLEETFHTSQKDASILSGMSGNFHFCACALMDFKCPNTVKGPVLSTLLPFTISEIDKDLKGSLGFCKEDGSFDLYSKIAYDKVFKDMYDTALLLKFKKGSIRQNTPSMRW</sequence>
<protein>
    <submittedName>
        <fullName evidence="1">Uncharacterized protein</fullName>
    </submittedName>
</protein>
<evidence type="ECO:0000313" key="2">
    <source>
        <dbReference type="Proteomes" id="UP000095751"/>
    </source>
</evidence>
<gene>
    <name evidence="1" type="ORF">FRACYDRAFT_243902</name>
</gene>
<organism evidence="1 2">
    <name type="scientific">Fragilariopsis cylindrus CCMP1102</name>
    <dbReference type="NCBI Taxonomy" id="635003"/>
    <lineage>
        <taxon>Eukaryota</taxon>
        <taxon>Sar</taxon>
        <taxon>Stramenopiles</taxon>
        <taxon>Ochrophyta</taxon>
        <taxon>Bacillariophyta</taxon>
        <taxon>Bacillariophyceae</taxon>
        <taxon>Bacillariophycidae</taxon>
        <taxon>Bacillariales</taxon>
        <taxon>Bacillariaceae</taxon>
        <taxon>Fragilariopsis</taxon>
    </lineage>
</organism>
<evidence type="ECO:0000313" key="1">
    <source>
        <dbReference type="EMBL" id="OEU12646.1"/>
    </source>
</evidence>
<reference evidence="1 2" key="1">
    <citation type="submission" date="2016-09" db="EMBL/GenBank/DDBJ databases">
        <title>Extensive genetic diversity and differential bi-allelic expression allows diatom success in the polar Southern Ocean.</title>
        <authorList>
            <consortium name="DOE Joint Genome Institute"/>
            <person name="Mock T."/>
            <person name="Otillar R.P."/>
            <person name="Strauss J."/>
            <person name="Dupont C."/>
            <person name="Frickenhaus S."/>
            <person name="Maumus F."/>
            <person name="Mcmullan M."/>
            <person name="Sanges R."/>
            <person name="Schmutz J."/>
            <person name="Toseland A."/>
            <person name="Valas R."/>
            <person name="Veluchamy A."/>
            <person name="Ward B.J."/>
            <person name="Allen A."/>
            <person name="Barry K."/>
            <person name="Falciatore A."/>
            <person name="Ferrante M."/>
            <person name="Fortunato A.E."/>
            <person name="Gloeckner G."/>
            <person name="Gruber A."/>
            <person name="Hipkin R."/>
            <person name="Janech M."/>
            <person name="Kroth P."/>
            <person name="Leese F."/>
            <person name="Lindquist E."/>
            <person name="Lyon B.R."/>
            <person name="Martin J."/>
            <person name="Mayer C."/>
            <person name="Parker M."/>
            <person name="Quesneville H."/>
            <person name="Raymond J."/>
            <person name="Uhlig C."/>
            <person name="Valentin K.U."/>
            <person name="Worden A.Z."/>
            <person name="Armbrust E.V."/>
            <person name="Bowler C."/>
            <person name="Green B."/>
            <person name="Moulton V."/>
            <person name="Van Oosterhout C."/>
            <person name="Grigoriev I."/>
        </authorList>
    </citation>
    <scope>NUCLEOTIDE SEQUENCE [LARGE SCALE GENOMIC DNA]</scope>
    <source>
        <strain evidence="1 2">CCMP1102</strain>
    </source>
</reference>
<keyword evidence="2" id="KW-1185">Reference proteome</keyword>
<dbReference type="AlphaFoldDB" id="A0A1E7F3D9"/>
<dbReference type="EMBL" id="KV784364">
    <property type="protein sequence ID" value="OEU12646.1"/>
    <property type="molecule type" value="Genomic_DNA"/>
</dbReference>
<dbReference type="InParanoid" id="A0A1E7F3D9"/>
<dbReference type="Proteomes" id="UP000095751">
    <property type="component" value="Unassembled WGS sequence"/>
</dbReference>
<accession>A0A1E7F3D9</accession>